<comment type="caution">
    <text evidence="8">The sequence shown here is derived from an EMBL/GenBank/DDBJ whole genome shotgun (WGS) entry which is preliminary data.</text>
</comment>
<accession>A0A0M1P6C0</accession>
<comment type="similarity">
    <text evidence="2">Belongs to the ComB family.</text>
</comment>
<dbReference type="AlphaFoldDB" id="A0A0M1P6C0"/>
<dbReference type="Proteomes" id="UP000036932">
    <property type="component" value="Unassembled WGS sequence"/>
</dbReference>
<dbReference type="GO" id="GO:0050545">
    <property type="term" value="F:sulfopyruvate decarboxylase activity"/>
    <property type="evidence" value="ECO:0007669"/>
    <property type="project" value="TreeGrafter"/>
</dbReference>
<dbReference type="GO" id="GO:0050532">
    <property type="term" value="F:2-phosphosulfolactate phosphatase activity"/>
    <property type="evidence" value="ECO:0007669"/>
    <property type="project" value="UniProtKB-EC"/>
</dbReference>
<evidence type="ECO:0000256" key="5">
    <source>
        <dbReference type="ARBA" id="ARBA00022801"/>
    </source>
</evidence>
<dbReference type="OrthoDB" id="4913at2"/>
<evidence type="ECO:0000256" key="6">
    <source>
        <dbReference type="ARBA" id="ARBA00022842"/>
    </source>
</evidence>
<reference evidence="9" key="1">
    <citation type="submission" date="2015-08" db="EMBL/GenBank/DDBJ databases">
        <title>Genome sequencing project for genomic taxonomy and phylogenomics of Bacillus-like bacteria.</title>
        <authorList>
            <person name="Liu B."/>
            <person name="Wang J."/>
            <person name="Zhu Y."/>
            <person name="Liu G."/>
            <person name="Chen Q."/>
            <person name="Chen Z."/>
            <person name="Lan J."/>
            <person name="Che J."/>
            <person name="Ge C."/>
            <person name="Shi H."/>
            <person name="Pan Z."/>
            <person name="Liu X."/>
        </authorList>
    </citation>
    <scope>NUCLEOTIDE SEQUENCE [LARGE SCALE GENOMIC DNA]</scope>
    <source>
        <strain evidence="9">FJAT-22460</strain>
    </source>
</reference>
<sequence length="236" mass="26205">MRAIQIIQGNDHSLEASNINVVIDVIRAFTVAHYAFINGAQGIMLAGTVDEALRIKKRFPQYVLAGEIKGLPIPGFEIDNSPARLQALDLDGKMLIQKTTNGVRATLNSLNAEHVFVTGFSNARTTAAYIKRSLLKEENMTINLIASHPSGDDDLACAEYMAEILQSSDRVSTDQAITRIQQSAAAEKFYDDERPEFLREDISFCTKELPSDFVMKVNDHHDIPLIERVEVDNNAI</sequence>
<keyword evidence="6" id="KW-0460">Magnesium</keyword>
<dbReference type="InterPro" id="IPR036702">
    <property type="entry name" value="ComB-like_sf"/>
</dbReference>
<evidence type="ECO:0000256" key="1">
    <source>
        <dbReference type="ARBA" id="ARBA00001946"/>
    </source>
</evidence>
<dbReference type="EC" id="3.1.3.71" evidence="3"/>
<evidence type="ECO:0000256" key="3">
    <source>
        <dbReference type="ARBA" id="ARBA00012953"/>
    </source>
</evidence>
<dbReference type="PANTHER" id="PTHR37311">
    <property type="entry name" value="2-PHOSPHOSULFOLACTATE PHOSPHATASE-RELATED"/>
    <property type="match status" value="1"/>
</dbReference>
<dbReference type="PANTHER" id="PTHR37311:SF1">
    <property type="entry name" value="2-PHOSPHOSULFOLACTATE PHOSPHATASE-RELATED"/>
    <property type="match status" value="1"/>
</dbReference>
<proteinExistence type="inferred from homology"/>
<keyword evidence="9" id="KW-1185">Reference proteome</keyword>
<evidence type="ECO:0000256" key="2">
    <source>
        <dbReference type="ARBA" id="ARBA00009997"/>
    </source>
</evidence>
<protein>
    <recommendedName>
        <fullName evidence="4">Probable 2-phosphosulfolactate phosphatase</fullName>
        <ecNumber evidence="3">3.1.3.71</ecNumber>
    </recommendedName>
</protein>
<keyword evidence="5" id="KW-0378">Hydrolase</keyword>
<dbReference type="RefSeq" id="WP_054402630.1">
    <property type="nucleotide sequence ID" value="NZ_LIUT01000001.1"/>
</dbReference>
<evidence type="ECO:0000313" key="8">
    <source>
        <dbReference type="EMBL" id="KOR89594.1"/>
    </source>
</evidence>
<dbReference type="EMBL" id="LIUT01000001">
    <property type="protein sequence ID" value="KOR89594.1"/>
    <property type="molecule type" value="Genomic_DNA"/>
</dbReference>
<gene>
    <name evidence="8" type="ORF">AM231_10890</name>
</gene>
<dbReference type="GO" id="GO:0000287">
    <property type="term" value="F:magnesium ion binding"/>
    <property type="evidence" value="ECO:0007669"/>
    <property type="project" value="InterPro"/>
</dbReference>
<comment type="catalytic activity">
    <reaction evidence="7">
        <text>(2R)-O-phospho-3-sulfolactate + H2O = (2R)-3-sulfolactate + phosphate</text>
        <dbReference type="Rhea" id="RHEA:23416"/>
        <dbReference type="ChEBI" id="CHEBI:15377"/>
        <dbReference type="ChEBI" id="CHEBI:15597"/>
        <dbReference type="ChEBI" id="CHEBI:43474"/>
        <dbReference type="ChEBI" id="CHEBI:58738"/>
        <dbReference type="EC" id="3.1.3.71"/>
    </reaction>
</comment>
<comment type="cofactor">
    <cofactor evidence="1">
        <name>Mg(2+)</name>
        <dbReference type="ChEBI" id="CHEBI:18420"/>
    </cofactor>
</comment>
<evidence type="ECO:0000256" key="7">
    <source>
        <dbReference type="ARBA" id="ARBA00033711"/>
    </source>
</evidence>
<name>A0A0M1P6C0_9BACL</name>
<evidence type="ECO:0000313" key="9">
    <source>
        <dbReference type="Proteomes" id="UP000036932"/>
    </source>
</evidence>
<dbReference type="Gene3D" id="3.90.1560.10">
    <property type="entry name" value="ComB-like"/>
    <property type="match status" value="1"/>
</dbReference>
<dbReference type="PATRIC" id="fig|1705565.3.peg.4174"/>
<dbReference type="InterPro" id="IPR005238">
    <property type="entry name" value="ComB-like"/>
</dbReference>
<dbReference type="Pfam" id="PF04029">
    <property type="entry name" value="2-ph_phosp"/>
    <property type="match status" value="1"/>
</dbReference>
<dbReference type="SUPFAM" id="SSF142823">
    <property type="entry name" value="ComB-like"/>
    <property type="match status" value="1"/>
</dbReference>
<evidence type="ECO:0000256" key="4">
    <source>
        <dbReference type="ARBA" id="ARBA00021948"/>
    </source>
</evidence>
<organism evidence="8 9">
    <name type="scientific">Paenibacillus solani</name>
    <dbReference type="NCBI Taxonomy" id="1705565"/>
    <lineage>
        <taxon>Bacteria</taxon>
        <taxon>Bacillati</taxon>
        <taxon>Bacillota</taxon>
        <taxon>Bacilli</taxon>
        <taxon>Bacillales</taxon>
        <taxon>Paenibacillaceae</taxon>
        <taxon>Paenibacillus</taxon>
    </lineage>
</organism>